<reference evidence="2" key="1">
    <citation type="submission" date="2020-06" db="EMBL/GenBank/DDBJ databases">
        <title>Unique genomic features of the anaerobic methanotrophic archaea.</title>
        <authorList>
            <person name="Chadwick G.L."/>
            <person name="Skennerton C.T."/>
            <person name="Laso-Perez R."/>
            <person name="Leu A.O."/>
            <person name="Speth D.R."/>
            <person name="Yu H."/>
            <person name="Morgan-Lang C."/>
            <person name="Hatzenpichler R."/>
            <person name="Goudeau D."/>
            <person name="Malmstrom R."/>
            <person name="Brazelton W.J."/>
            <person name="Woyke T."/>
            <person name="Hallam S.J."/>
            <person name="Tyson G.W."/>
            <person name="Wegener G."/>
            <person name="Boetius A."/>
            <person name="Orphan V."/>
        </authorList>
    </citation>
    <scope>NUCLEOTIDE SEQUENCE</scope>
</reference>
<dbReference type="PROSITE" id="PS50878">
    <property type="entry name" value="RT_POL"/>
    <property type="match status" value="1"/>
</dbReference>
<dbReference type="InterPro" id="IPR000477">
    <property type="entry name" value="RT_dom"/>
</dbReference>
<proteinExistence type="predicted"/>
<evidence type="ECO:0000313" key="2">
    <source>
        <dbReference type="EMBL" id="QNO46707.1"/>
    </source>
</evidence>
<gene>
    <name evidence="2" type="ORF">BAIACGLI_00020</name>
</gene>
<dbReference type="EMBL" id="MT631214">
    <property type="protein sequence ID" value="QNO46707.1"/>
    <property type="molecule type" value="Genomic_DNA"/>
</dbReference>
<dbReference type="InterPro" id="IPR043502">
    <property type="entry name" value="DNA/RNA_pol_sf"/>
</dbReference>
<dbReference type="Pfam" id="PF00078">
    <property type="entry name" value="RVT_1"/>
    <property type="match status" value="1"/>
</dbReference>
<dbReference type="PANTHER" id="PTHR34047:SF8">
    <property type="entry name" value="PROTEIN YKFC"/>
    <property type="match status" value="1"/>
</dbReference>
<dbReference type="AlphaFoldDB" id="A0A7G9YFC3"/>
<name>A0A7G9YFC3_9EURY</name>
<dbReference type="SUPFAM" id="SSF56672">
    <property type="entry name" value="DNA/RNA polymerases"/>
    <property type="match status" value="1"/>
</dbReference>
<dbReference type="PANTHER" id="PTHR34047">
    <property type="entry name" value="NUCLEAR INTRON MATURASE 1, MITOCHONDRIAL-RELATED"/>
    <property type="match status" value="1"/>
</dbReference>
<sequence>MNFVRYADDFIITADLEETAMEIAELIKEFLTERGLELSEEKTHITHIDDGFDFLGWNFRKYGGKLLIKPSRKSTREYHS</sequence>
<dbReference type="InterPro" id="IPR051083">
    <property type="entry name" value="GrpII_Intron_Splice-Mob/Def"/>
</dbReference>
<organism evidence="2">
    <name type="scientific">Candidatus Methanogaster sp. ANME-2c ERB4</name>
    <dbReference type="NCBI Taxonomy" id="2759911"/>
    <lineage>
        <taxon>Archaea</taxon>
        <taxon>Methanobacteriati</taxon>
        <taxon>Methanobacteriota</taxon>
        <taxon>Stenosarchaea group</taxon>
        <taxon>Methanomicrobia</taxon>
        <taxon>Methanosarcinales</taxon>
        <taxon>ANME-2 cluster</taxon>
        <taxon>Candidatus Methanogasteraceae</taxon>
        <taxon>Candidatus Methanogaster</taxon>
    </lineage>
</organism>
<evidence type="ECO:0000259" key="1">
    <source>
        <dbReference type="PROSITE" id="PS50878"/>
    </source>
</evidence>
<protein>
    <recommendedName>
        <fullName evidence="1">Reverse transcriptase domain-containing protein</fullName>
    </recommendedName>
</protein>
<feature type="domain" description="Reverse transcriptase" evidence="1">
    <location>
        <begin position="1"/>
        <end position="59"/>
    </location>
</feature>
<accession>A0A7G9YFC3</accession>